<organism evidence="1 2">
    <name type="scientific">miscellaneous Crenarchaeota group-1 archaeon SG8-32-1</name>
    <dbReference type="NCBI Taxonomy" id="1685124"/>
    <lineage>
        <taxon>Archaea</taxon>
        <taxon>Candidatus Bathyarchaeota</taxon>
        <taxon>MCG-1</taxon>
    </lineage>
</organism>
<dbReference type="InterPro" id="IPR013324">
    <property type="entry name" value="RNA_pol_sigma_r3/r4-like"/>
</dbReference>
<name>A0A0M0BUZ9_9ARCH</name>
<sequence length="159" mass="18041">MSFKLSSSSPLSPKQKTVWSLIRKGLTVSAIATKLNATRQYINQTRLNAEAKLSTTLLDVAGTNDIQITRIYPKKAILLGYHPGLKRKAIITYTTSHGIKVWYWNEKPETITNQKFLNQTKKYVLEIAKEHGIELNTKETHPAKLAHILFNKLVPEVNE</sequence>
<dbReference type="SUPFAM" id="SSF88659">
    <property type="entry name" value="Sigma3 and sigma4 domains of RNA polymerase sigma factors"/>
    <property type="match status" value="1"/>
</dbReference>
<protein>
    <submittedName>
        <fullName evidence="1">Uncharacterized protein</fullName>
    </submittedName>
</protein>
<dbReference type="AlphaFoldDB" id="A0A0M0BUZ9"/>
<evidence type="ECO:0000313" key="1">
    <source>
        <dbReference type="EMBL" id="KON32190.1"/>
    </source>
</evidence>
<reference evidence="1 2" key="1">
    <citation type="submission" date="2015-06" db="EMBL/GenBank/DDBJ databases">
        <title>New insights into the roles of widespread benthic archaea in carbon and nitrogen cycling.</title>
        <authorList>
            <person name="Lazar C.S."/>
            <person name="Baker B.J."/>
            <person name="Seitz K.W."/>
            <person name="Hyde A.S."/>
            <person name="Dick G.J."/>
            <person name="Hinrichs K.-U."/>
            <person name="Teske A.P."/>
        </authorList>
    </citation>
    <scope>NUCLEOTIDE SEQUENCE [LARGE SCALE GENOMIC DNA]</scope>
    <source>
        <strain evidence="1">SG8-32-1</strain>
    </source>
</reference>
<dbReference type="EMBL" id="LFWU01000075">
    <property type="protein sequence ID" value="KON32190.1"/>
    <property type="molecule type" value="Genomic_DNA"/>
</dbReference>
<dbReference type="Proteomes" id="UP000037237">
    <property type="component" value="Unassembled WGS sequence"/>
</dbReference>
<comment type="caution">
    <text evidence="1">The sequence shown here is derived from an EMBL/GenBank/DDBJ whole genome shotgun (WGS) entry which is preliminary data.</text>
</comment>
<proteinExistence type="predicted"/>
<accession>A0A0M0BUZ9</accession>
<gene>
    <name evidence="1" type="ORF">AC477_03305</name>
</gene>
<evidence type="ECO:0000313" key="2">
    <source>
        <dbReference type="Proteomes" id="UP000037237"/>
    </source>
</evidence>